<dbReference type="Pfam" id="PF04542">
    <property type="entry name" value="Sigma70_r2"/>
    <property type="match status" value="1"/>
</dbReference>
<evidence type="ECO:0000256" key="4">
    <source>
        <dbReference type="ARBA" id="ARBA00023163"/>
    </source>
</evidence>
<feature type="domain" description="RNA polymerase sigma factor 70 region 4 type 2" evidence="6">
    <location>
        <begin position="135"/>
        <end position="186"/>
    </location>
</feature>
<dbReference type="Gene3D" id="1.10.1740.10">
    <property type="match status" value="1"/>
</dbReference>
<keyword evidence="3" id="KW-0731">Sigma factor</keyword>
<feature type="domain" description="RNA polymerase sigma-70 region 2" evidence="5">
    <location>
        <begin position="36"/>
        <end position="102"/>
    </location>
</feature>
<dbReference type="Gene3D" id="1.10.10.10">
    <property type="entry name" value="Winged helix-like DNA-binding domain superfamily/Winged helix DNA-binding domain"/>
    <property type="match status" value="1"/>
</dbReference>
<name>A0ABX8QXV6_9ACTN</name>
<accession>A0ABX8QXV6</accession>
<gene>
    <name evidence="7" type="ORF">AGRA3207_003871</name>
</gene>
<evidence type="ECO:0000256" key="3">
    <source>
        <dbReference type="ARBA" id="ARBA00023082"/>
    </source>
</evidence>
<dbReference type="SUPFAM" id="SSF88946">
    <property type="entry name" value="Sigma2 domain of RNA polymerase sigma factors"/>
    <property type="match status" value="1"/>
</dbReference>
<dbReference type="PANTHER" id="PTHR43133:SF25">
    <property type="entry name" value="RNA POLYMERASE SIGMA FACTOR RFAY-RELATED"/>
    <property type="match status" value="1"/>
</dbReference>
<dbReference type="SUPFAM" id="SSF88659">
    <property type="entry name" value="Sigma3 and sigma4 domains of RNA polymerase sigma factors"/>
    <property type="match status" value="1"/>
</dbReference>
<keyword evidence="2" id="KW-0805">Transcription regulation</keyword>
<dbReference type="NCBIfam" id="TIGR02937">
    <property type="entry name" value="sigma70-ECF"/>
    <property type="match status" value="1"/>
</dbReference>
<dbReference type="Pfam" id="PF08281">
    <property type="entry name" value="Sigma70_r4_2"/>
    <property type="match status" value="1"/>
</dbReference>
<dbReference type="InterPro" id="IPR036388">
    <property type="entry name" value="WH-like_DNA-bd_sf"/>
</dbReference>
<sequence length="200" mass="21896">MTAPPRLARPGGTREDDDAGLVAASLDDAEQFTAVYDRHFAAVYRYVAGRLGRDAADDVVAETFLAAFRRRAAFDPGRGAVRPWLFGFATKLIAQHRRVETRRYRALARLGPEPDPGGHEDSVTTSVTAERMQPALARALAGLSRKDRDVVLLKALGQLTHEEIATVLGIPYGTVGSRLNRARRRLRAELPAHEIDTEGA</sequence>
<evidence type="ECO:0000313" key="7">
    <source>
        <dbReference type="EMBL" id="QXJ22809.1"/>
    </source>
</evidence>
<dbReference type="PANTHER" id="PTHR43133">
    <property type="entry name" value="RNA POLYMERASE ECF-TYPE SIGMA FACTO"/>
    <property type="match status" value="1"/>
</dbReference>
<evidence type="ECO:0000313" key="8">
    <source>
        <dbReference type="Proteomes" id="UP001049518"/>
    </source>
</evidence>
<dbReference type="InterPro" id="IPR039425">
    <property type="entry name" value="RNA_pol_sigma-70-like"/>
</dbReference>
<dbReference type="InterPro" id="IPR013324">
    <property type="entry name" value="RNA_pol_sigma_r3/r4-like"/>
</dbReference>
<evidence type="ECO:0000259" key="6">
    <source>
        <dbReference type="Pfam" id="PF08281"/>
    </source>
</evidence>
<comment type="similarity">
    <text evidence="1">Belongs to the sigma-70 factor family. ECF subfamily.</text>
</comment>
<dbReference type="RefSeq" id="WP_231336145.1">
    <property type="nucleotide sequence ID" value="NZ_CP059572.1"/>
</dbReference>
<dbReference type="InterPro" id="IPR014284">
    <property type="entry name" value="RNA_pol_sigma-70_dom"/>
</dbReference>
<dbReference type="EMBL" id="CP059572">
    <property type="protein sequence ID" value="QXJ22809.1"/>
    <property type="molecule type" value="Genomic_DNA"/>
</dbReference>
<proteinExistence type="inferred from homology"/>
<reference evidence="7" key="1">
    <citation type="submission" date="2020-07" db="EMBL/GenBank/DDBJ databases">
        <authorList>
            <person name="Tarantini F.S."/>
            <person name="Hong K.W."/>
            <person name="Chan K.G."/>
        </authorList>
    </citation>
    <scope>NUCLEOTIDE SEQUENCE</scope>
    <source>
        <strain evidence="7">32-07</strain>
    </source>
</reference>
<dbReference type="Proteomes" id="UP001049518">
    <property type="component" value="Chromosome"/>
</dbReference>
<organism evidence="7 8">
    <name type="scientific">Actinomadura graeca</name>
    <dbReference type="NCBI Taxonomy" id="2750812"/>
    <lineage>
        <taxon>Bacteria</taxon>
        <taxon>Bacillati</taxon>
        <taxon>Actinomycetota</taxon>
        <taxon>Actinomycetes</taxon>
        <taxon>Streptosporangiales</taxon>
        <taxon>Thermomonosporaceae</taxon>
        <taxon>Actinomadura</taxon>
    </lineage>
</organism>
<dbReference type="InterPro" id="IPR013325">
    <property type="entry name" value="RNA_pol_sigma_r2"/>
</dbReference>
<protein>
    <submittedName>
        <fullName evidence="7">RNA polymerase sigma factor</fullName>
    </submittedName>
</protein>
<keyword evidence="8" id="KW-1185">Reference proteome</keyword>
<evidence type="ECO:0000256" key="2">
    <source>
        <dbReference type="ARBA" id="ARBA00023015"/>
    </source>
</evidence>
<evidence type="ECO:0000259" key="5">
    <source>
        <dbReference type="Pfam" id="PF04542"/>
    </source>
</evidence>
<dbReference type="InterPro" id="IPR013249">
    <property type="entry name" value="RNA_pol_sigma70_r4_t2"/>
</dbReference>
<keyword evidence="4" id="KW-0804">Transcription</keyword>
<evidence type="ECO:0000256" key="1">
    <source>
        <dbReference type="ARBA" id="ARBA00010641"/>
    </source>
</evidence>
<dbReference type="InterPro" id="IPR007627">
    <property type="entry name" value="RNA_pol_sigma70_r2"/>
</dbReference>